<organism evidence="3 4">
    <name type="scientific">Polaribacter sejongensis</name>
    <dbReference type="NCBI Taxonomy" id="985043"/>
    <lineage>
        <taxon>Bacteria</taxon>
        <taxon>Pseudomonadati</taxon>
        <taxon>Bacteroidota</taxon>
        <taxon>Flavobacteriia</taxon>
        <taxon>Flavobacteriales</taxon>
        <taxon>Flavobacteriaceae</taxon>
    </lineage>
</organism>
<feature type="domain" description="GP-PDE" evidence="2">
    <location>
        <begin position="56"/>
        <end position="293"/>
    </location>
</feature>
<proteinExistence type="predicted"/>
<dbReference type="Proteomes" id="UP000232721">
    <property type="component" value="Chromosome"/>
</dbReference>
<feature type="chain" id="PRO_5045863560" description="GP-PDE domain-containing protein" evidence="1">
    <location>
        <begin position="22"/>
        <end position="300"/>
    </location>
</feature>
<dbReference type="CDD" id="cd08566">
    <property type="entry name" value="GDPD_AtGDE_like"/>
    <property type="match status" value="1"/>
</dbReference>
<dbReference type="InterPro" id="IPR030395">
    <property type="entry name" value="GP_PDE_dom"/>
</dbReference>
<dbReference type="InterPro" id="IPR017946">
    <property type="entry name" value="PLC-like_Pdiesterase_TIM-brl"/>
</dbReference>
<sequence length="300" mass="33645">MKIAKQLIVLFVFFIAWSCTKENTSKKENQTKEVNVKATNIATTLSEFKNATSNSILVAAHRGAHMGNFENSIESSLKSIELGVDIIEVDVKTTKDGHLILMHDGSIDRTTTGTGKVEELTLAEIRSFKLKAPYGRISKESVPTFEEFLKVVKGKIMVDVDMKTDNVEGLVKAVNEFGNKKEVFYFDNDYDQLDRIKLLDKTAQLMPRAYSLQMADSAVVKFSPKVVHIDTGFNTKEVGDLLKENNARIWINTLGEKDAEIRYGSGEKIIEELIKNGANIIQTDEPEMLLELLRSKGLHQ</sequence>
<protein>
    <recommendedName>
        <fullName evidence="2">GP-PDE domain-containing protein</fullName>
    </recommendedName>
</protein>
<accession>A0ABM6Q2P2</accession>
<evidence type="ECO:0000259" key="2">
    <source>
        <dbReference type="PROSITE" id="PS51704"/>
    </source>
</evidence>
<keyword evidence="4" id="KW-1185">Reference proteome</keyword>
<name>A0ABM6Q2P2_9FLAO</name>
<dbReference type="EMBL" id="CP019336">
    <property type="protein sequence ID" value="AUC23408.1"/>
    <property type="molecule type" value="Genomic_DNA"/>
</dbReference>
<feature type="signal peptide" evidence="1">
    <location>
        <begin position="1"/>
        <end position="21"/>
    </location>
</feature>
<evidence type="ECO:0000313" key="3">
    <source>
        <dbReference type="EMBL" id="AUC23408.1"/>
    </source>
</evidence>
<evidence type="ECO:0000313" key="4">
    <source>
        <dbReference type="Proteomes" id="UP000232721"/>
    </source>
</evidence>
<reference evidence="3 4" key="1">
    <citation type="submission" date="2017-02" db="EMBL/GenBank/DDBJ databases">
        <title>Trade-off between light-utilization and light-protection in marine flavobacteria.</title>
        <authorList>
            <person name="Kumagai Y."/>
            <person name="Yoshizawa S."/>
            <person name="Kogure K."/>
            <person name="Iwasaki W."/>
        </authorList>
    </citation>
    <scope>NUCLEOTIDE SEQUENCE [LARGE SCALE GENOMIC DNA]</scope>
    <source>
        <strain evidence="3 4">KCTC 23670</strain>
    </source>
</reference>
<dbReference type="SUPFAM" id="SSF51695">
    <property type="entry name" value="PLC-like phosphodiesterases"/>
    <property type="match status" value="1"/>
</dbReference>
<gene>
    <name evidence="3" type="ORF">BTO15_15445</name>
</gene>
<evidence type="ECO:0000256" key="1">
    <source>
        <dbReference type="SAM" id="SignalP"/>
    </source>
</evidence>
<dbReference type="PANTHER" id="PTHR46211">
    <property type="entry name" value="GLYCEROPHOSPHORYL DIESTER PHOSPHODIESTERASE"/>
    <property type="match status" value="1"/>
</dbReference>
<keyword evidence="1" id="KW-0732">Signal</keyword>
<dbReference type="RefSeq" id="WP_208889456.1">
    <property type="nucleotide sequence ID" value="NZ_CP019336.1"/>
</dbReference>
<dbReference type="PANTHER" id="PTHR46211:SF14">
    <property type="entry name" value="GLYCEROPHOSPHODIESTER PHOSPHODIESTERASE"/>
    <property type="match status" value="1"/>
</dbReference>
<dbReference type="Gene3D" id="3.20.20.190">
    <property type="entry name" value="Phosphatidylinositol (PI) phosphodiesterase"/>
    <property type="match status" value="1"/>
</dbReference>
<dbReference type="PROSITE" id="PS51704">
    <property type="entry name" value="GP_PDE"/>
    <property type="match status" value="1"/>
</dbReference>
<dbReference type="Pfam" id="PF03009">
    <property type="entry name" value="GDPD"/>
    <property type="match status" value="1"/>
</dbReference>